<comment type="function">
    <text evidence="8">Part of the phosphoribosylformylglycinamidine synthase complex involved in the purines biosynthetic pathway. Catalyzes the ATP-dependent conversion of formylglycinamide ribonucleotide (FGAR) and glutamine to yield formylglycinamidine ribonucleotide (FGAM) and glutamate. The FGAM synthase complex is composed of three subunits. PurQ produces an ammonia molecule by converting glutamine to glutamate. PurL transfers the ammonia molecule to FGAR to form FGAM in an ATP-dependent manner. PurS interacts with PurQ and PurL and is thought to assist in the transfer of the ammonia molecule from PurQ to PurL.</text>
</comment>
<feature type="domain" description="PurM-like C-terminal" evidence="11">
    <location>
        <begin position="266"/>
        <end position="416"/>
    </location>
</feature>
<dbReference type="HAMAP" id="MF_00420">
    <property type="entry name" value="PurL_2"/>
    <property type="match status" value="1"/>
</dbReference>
<feature type="domain" description="PurM-like C-terminal" evidence="11">
    <location>
        <begin position="642"/>
        <end position="778"/>
    </location>
</feature>
<feature type="binding site" evidence="8">
    <location>
        <position position="180"/>
    </location>
    <ligand>
        <name>substrate</name>
    </ligand>
</feature>
<evidence type="ECO:0000256" key="4">
    <source>
        <dbReference type="ARBA" id="ARBA00022741"/>
    </source>
</evidence>
<evidence type="ECO:0000313" key="13">
    <source>
        <dbReference type="EMBL" id="QSO50044.1"/>
    </source>
</evidence>
<feature type="binding site" evidence="8">
    <location>
        <position position="603"/>
    </location>
    <ligand>
        <name>substrate</name>
    </ligand>
</feature>
<dbReference type="GO" id="GO:0006189">
    <property type="term" value="P:'de novo' IMP biosynthetic process"/>
    <property type="evidence" value="ECO:0007669"/>
    <property type="project" value="UniProtKB-UniRule"/>
</dbReference>
<dbReference type="Proteomes" id="UP000663505">
    <property type="component" value="Chromosome"/>
</dbReference>
<dbReference type="CDD" id="cd02203">
    <property type="entry name" value="PurL_repeat1"/>
    <property type="match status" value="1"/>
</dbReference>
<dbReference type="InterPro" id="IPR036676">
    <property type="entry name" value="PurM-like_C_sf"/>
</dbReference>
<dbReference type="Pfam" id="PF02769">
    <property type="entry name" value="AIRS_C"/>
    <property type="match status" value="2"/>
</dbReference>
<dbReference type="Pfam" id="PF18072">
    <property type="entry name" value="FGAR-AT_linker"/>
    <property type="match status" value="1"/>
</dbReference>
<feature type="binding site" evidence="8">
    <location>
        <position position="155"/>
    </location>
    <ligand>
        <name>ATP</name>
        <dbReference type="ChEBI" id="CHEBI:30616"/>
    </ligand>
</feature>
<dbReference type="PANTHER" id="PTHR43555">
    <property type="entry name" value="PHOSPHORIBOSYLFORMYLGLYCINAMIDINE SYNTHASE SUBUNIT PURL"/>
    <property type="match status" value="1"/>
</dbReference>
<feature type="binding site" evidence="8">
    <location>
        <begin position="158"/>
        <end position="161"/>
    </location>
    <ligand>
        <name>substrate</name>
    </ligand>
</feature>
<dbReference type="Gene3D" id="3.30.1330.10">
    <property type="entry name" value="PurM-like, N-terminal domain"/>
    <property type="match status" value="2"/>
</dbReference>
<feature type="binding site" evidence="8">
    <location>
        <position position="600"/>
    </location>
    <ligand>
        <name>ATP</name>
        <dbReference type="ChEBI" id="CHEBI:30616"/>
    </ligand>
</feature>
<dbReference type="Pfam" id="PF00586">
    <property type="entry name" value="AIRS"/>
    <property type="match status" value="2"/>
</dbReference>
<comment type="subcellular location">
    <subcellularLocation>
        <location evidence="8">Cytoplasm</location>
    </subcellularLocation>
</comment>
<dbReference type="SUPFAM" id="SSF56042">
    <property type="entry name" value="PurM C-terminal domain-like"/>
    <property type="match status" value="2"/>
</dbReference>
<keyword evidence="4 8" id="KW-0547">Nucleotide-binding</keyword>
<evidence type="ECO:0000256" key="2">
    <source>
        <dbReference type="ARBA" id="ARBA00022598"/>
    </source>
</evidence>
<dbReference type="InterPro" id="IPR016188">
    <property type="entry name" value="PurM-like_N"/>
</dbReference>
<reference evidence="13 14" key="1">
    <citation type="submission" date="2021-02" db="EMBL/GenBank/DDBJ databases">
        <title>Alicyclobacillus curvatus sp. nov. and Alicyclobacillus mengziensis sp. nov., two acidophilic bacteria isolated from acid mine drainage.</title>
        <authorList>
            <person name="Huang Y."/>
        </authorList>
    </citation>
    <scope>NUCLEOTIDE SEQUENCE [LARGE SCALE GENOMIC DNA]</scope>
    <source>
        <strain evidence="13 14">S30H14</strain>
    </source>
</reference>
<dbReference type="GO" id="GO:0005737">
    <property type="term" value="C:cytoplasm"/>
    <property type="evidence" value="ECO:0007669"/>
    <property type="project" value="UniProtKB-SubCell"/>
</dbReference>
<evidence type="ECO:0000256" key="1">
    <source>
        <dbReference type="ARBA" id="ARBA00022490"/>
    </source>
</evidence>
<feature type="domain" description="PurM-like N-terminal" evidence="10">
    <location>
        <begin position="506"/>
        <end position="625"/>
    </location>
</feature>
<dbReference type="NCBIfam" id="NF002290">
    <property type="entry name" value="PRK01213.1"/>
    <property type="match status" value="1"/>
</dbReference>
<feature type="binding site" evidence="8">
    <location>
        <begin position="374"/>
        <end position="376"/>
    </location>
    <ligand>
        <name>substrate</name>
    </ligand>
</feature>
<feature type="region of interest" description="Disordered" evidence="9">
    <location>
        <begin position="1"/>
        <end position="28"/>
    </location>
</feature>
<feature type="active site" description="Proton acceptor" evidence="8">
    <location>
        <position position="159"/>
    </location>
</feature>
<dbReference type="InterPro" id="IPR010074">
    <property type="entry name" value="PRibForGlyAmidine_synth_PurL"/>
</dbReference>
<gene>
    <name evidence="8 13" type="primary">purL</name>
    <name evidence="13" type="ORF">JZ786_21490</name>
</gene>
<organism evidence="13 14">
    <name type="scientific">Alicyclobacillus mengziensis</name>
    <dbReference type="NCBI Taxonomy" id="2931921"/>
    <lineage>
        <taxon>Bacteria</taxon>
        <taxon>Bacillati</taxon>
        <taxon>Bacillota</taxon>
        <taxon>Bacilli</taxon>
        <taxon>Bacillales</taxon>
        <taxon>Alicyclobacillaceae</taxon>
        <taxon>Alicyclobacillus</taxon>
    </lineage>
</organism>
<feature type="binding site" evidence="8">
    <location>
        <position position="563"/>
    </location>
    <ligand>
        <name>ATP</name>
        <dbReference type="ChEBI" id="CHEBI:30616"/>
    </ligand>
</feature>
<keyword evidence="5 8" id="KW-0658">Purine biosynthesis</keyword>
<evidence type="ECO:0000256" key="7">
    <source>
        <dbReference type="ARBA" id="ARBA00022842"/>
    </source>
</evidence>
<dbReference type="PANTHER" id="PTHR43555:SF1">
    <property type="entry name" value="PHOSPHORIBOSYLFORMYLGLYCINAMIDINE SYNTHASE SUBUNIT PURL"/>
    <property type="match status" value="1"/>
</dbReference>
<evidence type="ECO:0000256" key="8">
    <source>
        <dbReference type="HAMAP-Rule" id="MF_00420"/>
    </source>
</evidence>
<dbReference type="InterPro" id="IPR041609">
    <property type="entry name" value="PurL_linker"/>
</dbReference>
<proteinExistence type="inferred from homology"/>
<keyword evidence="7 8" id="KW-0460">Magnesium</keyword>
<dbReference type="FunFam" id="3.30.1330.10:FF:000004">
    <property type="entry name" value="Phosphoribosylformylglycinamidine synthase subunit PurL"/>
    <property type="match status" value="1"/>
</dbReference>
<keyword evidence="14" id="KW-1185">Reference proteome</keyword>
<comment type="catalytic activity">
    <reaction evidence="8">
        <text>N(2)-formyl-N(1)-(5-phospho-beta-D-ribosyl)glycinamide + L-glutamine + ATP + H2O = 2-formamido-N(1)-(5-O-phospho-beta-D-ribosyl)acetamidine + L-glutamate + ADP + phosphate + H(+)</text>
        <dbReference type="Rhea" id="RHEA:17129"/>
        <dbReference type="ChEBI" id="CHEBI:15377"/>
        <dbReference type="ChEBI" id="CHEBI:15378"/>
        <dbReference type="ChEBI" id="CHEBI:29985"/>
        <dbReference type="ChEBI" id="CHEBI:30616"/>
        <dbReference type="ChEBI" id="CHEBI:43474"/>
        <dbReference type="ChEBI" id="CHEBI:58359"/>
        <dbReference type="ChEBI" id="CHEBI:147286"/>
        <dbReference type="ChEBI" id="CHEBI:147287"/>
        <dbReference type="ChEBI" id="CHEBI:456216"/>
        <dbReference type="EC" id="6.3.5.3"/>
    </reaction>
</comment>
<protein>
    <recommendedName>
        <fullName evidence="8">Phosphoribosylformylglycinamidine synthase subunit PurL</fullName>
        <shortName evidence="8">FGAM synthase</shortName>
        <ecNumber evidence="8">6.3.5.3</ecNumber>
    </recommendedName>
    <alternativeName>
        <fullName evidence="8">Formylglycinamide ribonucleotide amidotransferase subunit II</fullName>
        <shortName evidence="8">FGAR amidotransferase II</shortName>
        <shortName evidence="8">FGAR-AT II</shortName>
    </alternativeName>
    <alternativeName>
        <fullName evidence="8">Glutamine amidotransferase PurL</fullName>
    </alternativeName>
    <alternativeName>
        <fullName evidence="8">Phosphoribosylformylglycinamidine synthase subunit II</fullName>
    </alternativeName>
</protein>
<keyword evidence="1 8" id="KW-0963">Cytoplasm</keyword>
<dbReference type="InterPro" id="IPR010918">
    <property type="entry name" value="PurM-like_C_dom"/>
</dbReference>
<sequence>MHNWFTQQNDDLREKSLGHKGSSAGDENVLSAKLTGRETAQTLPAAEKASRVEAKRYKVAASVVAPTPEQIREQGIYRELGLTDDEYKRAVELLSRLPNYVEAGLFGVLWSEHCSYKSSKKYLKQFPTTGPQVLQGPGENAGVIDLGDGIGVAFKMESHNHPSAIEPVQGAATGVGGILRDVFTMGARPIAFLDSLRFGPLSDEHVRHLFRGVVEGIGGYGNCVGIPTVGGEVTFDPTYTKNPLVNAMCVGVLPADKIVKGAAVGTGNPVFVVGARTGRDGIHGATFASAEDPHTKERSAVQVGDPFLGKLLMEACLDLIDTGAVVGIQDMGAAGLTSSSAEMASRAGGGMELFLNQVPIREDGMTPYEMMLSESQERMLVVLERGRERLAFDILRKWGLEVAEIGKVTDDGNLRLWFNDSVVADVPVRYLVDEAPLYDRPVMPPKTKIGDRWDEDLAAIEQALENGRTVSDDLMTLLAHPTIAHKGWVYRQYDTSVRTSTVVGPGSDAAVVKLPGSETCIALTTDGNGRYVELDPRRGGAIAVAEAARNIVCSGGTPLAITNCLNFGNPEKPEIMYQFAEATSGMSEACEVLGTPVVSGNVSLYNETGGSDIWPTPVIGMVGKVPNTSRVIPNGFQLENSAVVLIGPEDKDLQGSLYADVLLGRPAGGAPLLDLHAEAAVQQLVRAAMEKDWVLSAHDVSEGGLGVALAEMCFDAKAGAEVELPAHCQTQKDIAGWLFSEGQSRIVVEISPDKVGQLLDAAGAAGVPVMVLGTTKGAELVVKTASGEKVLHQSVAQMQQAYKTVLPDYMTEAAQEGGHAHVAVSGK</sequence>
<comment type="caution">
    <text evidence="8">Lacks conserved residue(s) required for the propagation of feature annotation.</text>
</comment>
<evidence type="ECO:0000259" key="10">
    <source>
        <dbReference type="Pfam" id="PF00586"/>
    </source>
</evidence>
<feature type="active site" evidence="8">
    <location>
        <position position="113"/>
    </location>
</feature>
<dbReference type="GO" id="GO:0005524">
    <property type="term" value="F:ATP binding"/>
    <property type="evidence" value="ECO:0007669"/>
    <property type="project" value="UniProtKB-UniRule"/>
</dbReference>
<comment type="subunit">
    <text evidence="8">Monomer. Part of the FGAM synthase complex composed of 1 PurL, 1 PurQ and 2 PurS subunits.</text>
</comment>
<dbReference type="GO" id="GO:0000287">
    <property type="term" value="F:magnesium ion binding"/>
    <property type="evidence" value="ECO:0007669"/>
    <property type="project" value="UniProtKB-UniRule"/>
</dbReference>
<feature type="binding site" evidence="8">
    <location>
        <position position="302"/>
    </location>
    <ligand>
        <name>substrate</name>
    </ligand>
</feature>
<feature type="binding site" evidence="8">
    <location>
        <position position="601"/>
    </location>
    <ligand>
        <name>Mg(2+)</name>
        <dbReference type="ChEBI" id="CHEBI:18420"/>
        <label>1</label>
    </ligand>
</feature>
<dbReference type="InterPro" id="IPR036921">
    <property type="entry name" value="PurM-like_N_sf"/>
</dbReference>
<evidence type="ECO:0000256" key="5">
    <source>
        <dbReference type="ARBA" id="ARBA00022755"/>
    </source>
</evidence>
<evidence type="ECO:0000313" key="14">
    <source>
        <dbReference type="Proteomes" id="UP000663505"/>
    </source>
</evidence>
<keyword evidence="3 8" id="KW-0479">Metal-binding</keyword>
<evidence type="ECO:0000256" key="9">
    <source>
        <dbReference type="SAM" id="MobiDB-lite"/>
    </source>
</evidence>
<feature type="binding site" evidence="8">
    <location>
        <position position="157"/>
    </location>
    <ligand>
        <name>Mg(2+)</name>
        <dbReference type="ChEBI" id="CHEBI:18420"/>
        <label>1</label>
    </ligand>
</feature>
<evidence type="ECO:0000259" key="11">
    <source>
        <dbReference type="Pfam" id="PF02769"/>
    </source>
</evidence>
<feature type="binding site" evidence="8">
    <location>
        <position position="181"/>
    </location>
    <ligand>
        <name>Mg(2+)</name>
        <dbReference type="ChEBI" id="CHEBI:18420"/>
        <label>2</label>
    </ligand>
</feature>
<dbReference type="GO" id="GO:0004642">
    <property type="term" value="F:phosphoribosylformylglycinamidine synthase activity"/>
    <property type="evidence" value="ECO:0007669"/>
    <property type="project" value="UniProtKB-UniRule"/>
</dbReference>
<feature type="domain" description="PurM-like N-terminal" evidence="10">
    <location>
        <begin position="138"/>
        <end position="252"/>
    </location>
</feature>
<feature type="binding site" evidence="8">
    <location>
        <position position="116"/>
    </location>
    <ligand>
        <name>ATP</name>
        <dbReference type="ChEBI" id="CHEBI:30616"/>
    </ligand>
</feature>
<dbReference type="NCBIfam" id="TIGR01736">
    <property type="entry name" value="FGAM_synth_II"/>
    <property type="match status" value="1"/>
</dbReference>
<evidence type="ECO:0000256" key="3">
    <source>
        <dbReference type="ARBA" id="ARBA00022723"/>
    </source>
</evidence>
<dbReference type="PIRSF" id="PIRSF001587">
    <property type="entry name" value="FGAM_synthase_II"/>
    <property type="match status" value="1"/>
</dbReference>
<dbReference type="AlphaFoldDB" id="A0A9X7Z8C1"/>
<feature type="binding site" evidence="8">
    <location>
        <position position="330"/>
    </location>
    <ligand>
        <name>Mg(2+)</name>
        <dbReference type="ChEBI" id="CHEBI:18420"/>
        <label>2</label>
    </ligand>
</feature>
<comment type="pathway">
    <text evidence="8">Purine metabolism; IMP biosynthesis via de novo pathway; 5-amino-1-(5-phospho-D-ribosyl)imidazole from N(2)-formyl-N(1)-(5-phospho-D-ribosyl)glycinamide: step 1/2.</text>
</comment>
<feature type="domain" description="Phosphoribosylformylglycinamidine synthase linker" evidence="12">
    <location>
        <begin position="71"/>
        <end position="117"/>
    </location>
</feature>
<dbReference type="KEGG" id="afx:JZ786_21490"/>
<dbReference type="EC" id="6.3.5.3" evidence="8"/>
<accession>A0A9X7Z8C1</accession>
<dbReference type="EMBL" id="CP071182">
    <property type="protein sequence ID" value="QSO50044.1"/>
    <property type="molecule type" value="Genomic_DNA"/>
</dbReference>
<evidence type="ECO:0000256" key="6">
    <source>
        <dbReference type="ARBA" id="ARBA00022840"/>
    </source>
</evidence>
<dbReference type="Gene3D" id="3.90.650.10">
    <property type="entry name" value="PurM-like C-terminal domain"/>
    <property type="match status" value="2"/>
</dbReference>
<dbReference type="SUPFAM" id="SSF55326">
    <property type="entry name" value="PurM N-terminal domain-like"/>
    <property type="match status" value="2"/>
</dbReference>
<keyword evidence="2 8" id="KW-0436">Ligase</keyword>
<keyword evidence="6 8" id="KW-0067">ATP-binding</keyword>
<dbReference type="CDD" id="cd02204">
    <property type="entry name" value="PurL_repeat2"/>
    <property type="match status" value="1"/>
</dbReference>
<evidence type="ECO:0000259" key="12">
    <source>
        <dbReference type="Pfam" id="PF18072"/>
    </source>
</evidence>
<name>A0A9X7Z8C1_9BACL</name>
<comment type="similarity">
    <text evidence="8">Belongs to the FGAMS family.</text>
</comment>